<evidence type="ECO:0000313" key="9">
    <source>
        <dbReference type="Proteomes" id="UP001419910"/>
    </source>
</evidence>
<dbReference type="PROSITE" id="PS51471">
    <property type="entry name" value="FE2OG_OXY"/>
    <property type="match status" value="1"/>
</dbReference>
<evidence type="ECO:0000256" key="1">
    <source>
        <dbReference type="ARBA" id="ARBA00001961"/>
    </source>
</evidence>
<dbReference type="Pfam" id="PF13640">
    <property type="entry name" value="2OG-FeII_Oxy_3"/>
    <property type="match status" value="1"/>
</dbReference>
<comment type="cofactor">
    <cofactor evidence="1">
        <name>L-ascorbate</name>
        <dbReference type="ChEBI" id="CHEBI:38290"/>
    </cofactor>
</comment>
<keyword evidence="2" id="KW-0479">Metal-binding</keyword>
<dbReference type="Gene3D" id="2.60.120.620">
    <property type="entry name" value="q2cbj1_9rhob like domain"/>
    <property type="match status" value="1"/>
</dbReference>
<dbReference type="InterPro" id="IPR051559">
    <property type="entry name" value="HIF_prolyl_hydroxylases"/>
</dbReference>
<keyword evidence="4" id="KW-0223">Dioxygenase</keyword>
<keyword evidence="9" id="KW-1185">Reference proteome</keyword>
<organism evidence="8 9">
    <name type="scientific">Sphingomonas oligophenolica</name>
    <dbReference type="NCBI Taxonomy" id="301154"/>
    <lineage>
        <taxon>Bacteria</taxon>
        <taxon>Pseudomonadati</taxon>
        <taxon>Pseudomonadota</taxon>
        <taxon>Alphaproteobacteria</taxon>
        <taxon>Sphingomonadales</taxon>
        <taxon>Sphingomonadaceae</taxon>
        <taxon>Sphingomonas</taxon>
    </lineage>
</organism>
<reference evidence="8 9" key="1">
    <citation type="submission" date="2024-05" db="EMBL/GenBank/DDBJ databases">
        <authorList>
            <person name="Liu Q."/>
            <person name="Xin Y.-H."/>
        </authorList>
    </citation>
    <scope>NUCLEOTIDE SEQUENCE [LARGE SCALE GENOMIC DNA]</scope>
    <source>
        <strain evidence="8 9">CGMCC 1.10181</strain>
    </source>
</reference>
<evidence type="ECO:0000256" key="6">
    <source>
        <dbReference type="ARBA" id="ARBA00023004"/>
    </source>
</evidence>
<dbReference type="SMART" id="SM00702">
    <property type="entry name" value="P4Hc"/>
    <property type="match status" value="1"/>
</dbReference>
<feature type="domain" description="Fe2OG dioxygenase" evidence="7">
    <location>
        <begin position="92"/>
        <end position="201"/>
    </location>
</feature>
<keyword evidence="5 8" id="KW-0560">Oxidoreductase</keyword>
<dbReference type="InterPro" id="IPR005123">
    <property type="entry name" value="Oxoglu/Fe-dep_dioxygenase_dom"/>
</dbReference>
<accession>A0ABU9Y7J1</accession>
<protein>
    <submittedName>
        <fullName evidence="8">2OG-Fe(II) oxygenase</fullName>
        <ecNumber evidence="8">1.14.11.-</ecNumber>
    </submittedName>
</protein>
<dbReference type="RefSeq" id="WP_343892674.1">
    <property type="nucleotide sequence ID" value="NZ_BAAAEH010000061.1"/>
</dbReference>
<dbReference type="EMBL" id="JBDIME010000020">
    <property type="protein sequence ID" value="MEN2791770.1"/>
    <property type="molecule type" value="Genomic_DNA"/>
</dbReference>
<sequence>MSVQPSLLDQPAPHILRRAFLPVAEHRAILDWSLAHRACFAPSLVDSAQLRANIRSSLTARLPEQAWVEAFRRRVLDAVPALASDLGMAPFAPETVQLSLIAYNDGDFYRPHVDTETSPARKSDRVLSAVYYFHTEPKAYSGGELRLHAFNPASNRSADIAPEQNALLAFASFARHEVRPVACPSGRFEDSRFAINCWVRRALPAQ</sequence>
<evidence type="ECO:0000259" key="7">
    <source>
        <dbReference type="PROSITE" id="PS51471"/>
    </source>
</evidence>
<dbReference type="GO" id="GO:0016491">
    <property type="term" value="F:oxidoreductase activity"/>
    <property type="evidence" value="ECO:0007669"/>
    <property type="project" value="UniProtKB-KW"/>
</dbReference>
<dbReference type="InterPro" id="IPR044862">
    <property type="entry name" value="Pro_4_hyd_alph_FE2OG_OXY"/>
</dbReference>
<proteinExistence type="predicted"/>
<evidence type="ECO:0000256" key="2">
    <source>
        <dbReference type="ARBA" id="ARBA00022723"/>
    </source>
</evidence>
<evidence type="ECO:0000256" key="5">
    <source>
        <dbReference type="ARBA" id="ARBA00023002"/>
    </source>
</evidence>
<evidence type="ECO:0000256" key="4">
    <source>
        <dbReference type="ARBA" id="ARBA00022964"/>
    </source>
</evidence>
<keyword evidence="6" id="KW-0408">Iron</keyword>
<dbReference type="EC" id="1.14.11.-" evidence="8"/>
<evidence type="ECO:0000256" key="3">
    <source>
        <dbReference type="ARBA" id="ARBA00022896"/>
    </source>
</evidence>
<dbReference type="Proteomes" id="UP001419910">
    <property type="component" value="Unassembled WGS sequence"/>
</dbReference>
<gene>
    <name evidence="8" type="ORF">ABC974_19215</name>
</gene>
<dbReference type="PANTHER" id="PTHR12907:SF26">
    <property type="entry name" value="HIF PROLYL HYDROXYLASE, ISOFORM C"/>
    <property type="match status" value="1"/>
</dbReference>
<evidence type="ECO:0000313" key="8">
    <source>
        <dbReference type="EMBL" id="MEN2791770.1"/>
    </source>
</evidence>
<dbReference type="PANTHER" id="PTHR12907">
    <property type="entry name" value="EGL NINE HOMOLOG-RELATED"/>
    <property type="match status" value="1"/>
</dbReference>
<name>A0ABU9Y7J1_9SPHN</name>
<comment type="caution">
    <text evidence="8">The sequence shown here is derived from an EMBL/GenBank/DDBJ whole genome shotgun (WGS) entry which is preliminary data.</text>
</comment>
<keyword evidence="3" id="KW-0847">Vitamin C</keyword>
<dbReference type="InterPro" id="IPR006620">
    <property type="entry name" value="Pro_4_hyd_alph"/>
</dbReference>